<dbReference type="AlphaFoldDB" id="A0A448ZPC4"/>
<keyword evidence="3" id="KW-1185">Reference proteome</keyword>
<name>A0A448ZPC4_9STRA</name>
<feature type="region of interest" description="Disordered" evidence="1">
    <location>
        <begin position="183"/>
        <end position="226"/>
    </location>
</feature>
<feature type="compositionally biased region" description="Basic and acidic residues" evidence="1">
    <location>
        <begin position="543"/>
        <end position="552"/>
    </location>
</feature>
<evidence type="ECO:0000313" key="2">
    <source>
        <dbReference type="EMBL" id="VEU43854.1"/>
    </source>
</evidence>
<feature type="region of interest" description="Disordered" evidence="1">
    <location>
        <begin position="153"/>
        <end position="172"/>
    </location>
</feature>
<dbReference type="EMBL" id="CAACVS010000594">
    <property type="protein sequence ID" value="VEU43854.1"/>
    <property type="molecule type" value="Genomic_DNA"/>
</dbReference>
<feature type="compositionally biased region" description="Low complexity" evidence="1">
    <location>
        <begin position="153"/>
        <end position="166"/>
    </location>
</feature>
<evidence type="ECO:0000313" key="3">
    <source>
        <dbReference type="Proteomes" id="UP000291116"/>
    </source>
</evidence>
<sequence length="605" mass="67992">MYSHSNRQVGSSPDEMHYSMEMKDIERSSQLEGSRNNNAQKLLDQECPIVWRWVPFHANHGDSGISSLSQPRVIYATSKKVGKPEPSPLLTGGELREARELLIRSKVNSLIEATSATEPSPLSLRIPHVPRNIPPHVNLVRHTQHQVLLESQGASGNASNGMNSSSKRAETAGGELEVANLLLNMGGGSSPKSGETAQKKKQTTKKTALPSRPKGQTGKSAADKKPSLLEDTYLDNWVAGSISLHTPEDDDVLSPLHCFMRRYCVEAFSATPEDVATPRYGKSHGFKVEVGQVGIRCLHCKDLPPSKRAERAVCYPSSLRNIYHSIETWQRRHSLVCKCINPWVRKSILELMESSKTRAGGRRQYWEDSARRLGMVDTSQGVRFCRKPGDLGPIPSPGSGRLPGEPDVPQHEPEKIVRKEDKDLVTDYLFLLMDQMQTCQFTEEDRTGGRSKIKDNEVGFPGMECRHCQGRAGFGRYFPSSVAALSLANSDRNVYNHLQKCRKCPESVKTELIRLQKTQAQSKNRRGLRKLFFNRIWKRMHKVDKDDSENSRPSESGLVGRQQLPQGRPGEFVQYSFSQLPPAIMNHSYQHTMHPQVAVHNFRRY</sequence>
<feature type="region of interest" description="Disordered" evidence="1">
    <location>
        <begin position="543"/>
        <end position="568"/>
    </location>
</feature>
<organism evidence="2 3">
    <name type="scientific">Pseudo-nitzschia multistriata</name>
    <dbReference type="NCBI Taxonomy" id="183589"/>
    <lineage>
        <taxon>Eukaryota</taxon>
        <taxon>Sar</taxon>
        <taxon>Stramenopiles</taxon>
        <taxon>Ochrophyta</taxon>
        <taxon>Bacillariophyta</taxon>
        <taxon>Bacillariophyceae</taxon>
        <taxon>Bacillariophycidae</taxon>
        <taxon>Bacillariales</taxon>
        <taxon>Bacillariaceae</taxon>
        <taxon>Pseudo-nitzschia</taxon>
    </lineage>
</organism>
<feature type="region of interest" description="Disordered" evidence="1">
    <location>
        <begin position="388"/>
        <end position="413"/>
    </location>
</feature>
<evidence type="ECO:0000256" key="1">
    <source>
        <dbReference type="SAM" id="MobiDB-lite"/>
    </source>
</evidence>
<protein>
    <submittedName>
        <fullName evidence="2">Uncharacterized protein</fullName>
    </submittedName>
</protein>
<dbReference type="Proteomes" id="UP000291116">
    <property type="component" value="Unassembled WGS sequence"/>
</dbReference>
<reference evidence="2 3" key="1">
    <citation type="submission" date="2019-01" db="EMBL/GenBank/DDBJ databases">
        <authorList>
            <person name="Ferrante I. M."/>
        </authorList>
    </citation>
    <scope>NUCLEOTIDE SEQUENCE [LARGE SCALE GENOMIC DNA]</scope>
    <source>
        <strain evidence="2 3">B856</strain>
    </source>
</reference>
<dbReference type="OrthoDB" id="42091at2759"/>
<accession>A0A448ZPC4</accession>
<gene>
    <name evidence="2" type="ORF">PSNMU_V1.4_AUG-EV-PASAV3_0109070</name>
</gene>
<proteinExistence type="predicted"/>